<proteinExistence type="predicted"/>
<gene>
    <name evidence="1" type="ORF">MLD38_009046</name>
</gene>
<organism evidence="1 2">
    <name type="scientific">Melastoma candidum</name>
    <dbReference type="NCBI Taxonomy" id="119954"/>
    <lineage>
        <taxon>Eukaryota</taxon>
        <taxon>Viridiplantae</taxon>
        <taxon>Streptophyta</taxon>
        <taxon>Embryophyta</taxon>
        <taxon>Tracheophyta</taxon>
        <taxon>Spermatophyta</taxon>
        <taxon>Magnoliopsida</taxon>
        <taxon>eudicotyledons</taxon>
        <taxon>Gunneridae</taxon>
        <taxon>Pentapetalae</taxon>
        <taxon>rosids</taxon>
        <taxon>malvids</taxon>
        <taxon>Myrtales</taxon>
        <taxon>Melastomataceae</taxon>
        <taxon>Melastomatoideae</taxon>
        <taxon>Melastomateae</taxon>
        <taxon>Melastoma</taxon>
    </lineage>
</organism>
<evidence type="ECO:0000313" key="2">
    <source>
        <dbReference type="Proteomes" id="UP001057402"/>
    </source>
</evidence>
<reference evidence="2" key="1">
    <citation type="journal article" date="2023" name="Front. Plant Sci.">
        <title>Chromosomal-level genome assembly of Melastoma candidum provides insights into trichome evolution.</title>
        <authorList>
            <person name="Zhong Y."/>
            <person name="Wu W."/>
            <person name="Sun C."/>
            <person name="Zou P."/>
            <person name="Liu Y."/>
            <person name="Dai S."/>
            <person name="Zhou R."/>
        </authorList>
    </citation>
    <scope>NUCLEOTIDE SEQUENCE [LARGE SCALE GENOMIC DNA]</scope>
</reference>
<sequence>MGEEAKQEQEQPKTEVPDKAEEKPEDANKLLQPVILFVDFHCIGCTKKIKCSIMQIEGVEGAVVDMARNQVTMRGGQFDPQAVCDRITKKARRKGKVLSLLPPLSPSPDNVKPPILEAVKPTVMTVPCYPHLSQKAGARTRKPSNPM</sequence>
<dbReference type="EMBL" id="CM042882">
    <property type="protein sequence ID" value="KAI4383176.1"/>
    <property type="molecule type" value="Genomic_DNA"/>
</dbReference>
<evidence type="ECO:0000313" key="1">
    <source>
        <dbReference type="EMBL" id="KAI4383176.1"/>
    </source>
</evidence>
<accession>A0ACB9RVF2</accession>
<comment type="caution">
    <text evidence="1">The sequence shown here is derived from an EMBL/GenBank/DDBJ whole genome shotgun (WGS) entry which is preliminary data.</text>
</comment>
<name>A0ACB9RVF2_9MYRT</name>
<keyword evidence="2" id="KW-1185">Reference proteome</keyword>
<dbReference type="Proteomes" id="UP001057402">
    <property type="component" value="Chromosome 3"/>
</dbReference>
<protein>
    <submittedName>
        <fullName evidence="1">Uncharacterized protein</fullName>
    </submittedName>
</protein>